<protein>
    <submittedName>
        <fullName evidence="1">Uncharacterized protein</fullName>
    </submittedName>
</protein>
<name>M5R7L4_9BACT</name>
<accession>M5R7L4</accession>
<evidence type="ECO:0000313" key="2">
    <source>
        <dbReference type="Proteomes" id="UP000011991"/>
    </source>
</evidence>
<comment type="caution">
    <text evidence="1">The sequence shown here is derived from an EMBL/GenBank/DDBJ whole genome shotgun (WGS) entry which is preliminary data.</text>
</comment>
<keyword evidence="2" id="KW-1185">Reference proteome</keyword>
<dbReference type="RefSeq" id="WP_008709083.1">
    <property type="nucleotide sequence ID" value="NZ_ANOG01001082.1"/>
</dbReference>
<dbReference type="Proteomes" id="UP000011991">
    <property type="component" value="Unassembled WGS sequence"/>
</dbReference>
<dbReference type="EMBL" id="ANOG01001082">
    <property type="protein sequence ID" value="EMI15478.1"/>
    <property type="molecule type" value="Genomic_DNA"/>
</dbReference>
<organism evidence="1 2">
    <name type="scientific">Rhodopirellula maiorica SM1</name>
    <dbReference type="NCBI Taxonomy" id="1265738"/>
    <lineage>
        <taxon>Bacteria</taxon>
        <taxon>Pseudomonadati</taxon>
        <taxon>Planctomycetota</taxon>
        <taxon>Planctomycetia</taxon>
        <taxon>Pirellulales</taxon>
        <taxon>Pirellulaceae</taxon>
        <taxon>Novipirellula</taxon>
    </lineage>
</organism>
<gene>
    <name evidence="1" type="ORF">RMSM_07600</name>
</gene>
<evidence type="ECO:0000313" key="1">
    <source>
        <dbReference type="EMBL" id="EMI15478.1"/>
    </source>
</evidence>
<sequence length="272" mass="29675">MFIAAMVNTLISSYNGVKADVAAAAVSAKALTTATTIAEVWSALSGLAIAVNSIHDTLTIAFTALDLLNIDPADIRELGDKVRQSIDFTNVTGVDVGFDMPRPVEIELPVKLRGKLGLLFKSADGITLGKASETLGELGAAALLQAIGMENKDVPVGYHGFDGVFYEPQSERYVIMEAKGNSSQLQKRATGWQMRDKWINTRIEKMAKKGFGGDIKEFARENDRVRMGTKKMWAIVSKTSVDDNNKVKFHFRVRSYGGISERASDRWGAPLD</sequence>
<reference evidence="1 2" key="1">
    <citation type="journal article" date="2013" name="Mar. Genomics">
        <title>Expression of sulfatases in Rhodopirellula baltica and the diversity of sulfatases in the genus Rhodopirellula.</title>
        <authorList>
            <person name="Wegner C.E."/>
            <person name="Richter-Heitmann T."/>
            <person name="Klindworth A."/>
            <person name="Klockow C."/>
            <person name="Richter M."/>
            <person name="Achstetter T."/>
            <person name="Glockner F.O."/>
            <person name="Harder J."/>
        </authorList>
    </citation>
    <scope>NUCLEOTIDE SEQUENCE [LARGE SCALE GENOMIC DNA]</scope>
    <source>
        <strain evidence="1 2">SM1</strain>
    </source>
</reference>
<proteinExistence type="predicted"/>
<dbReference type="PATRIC" id="fig|1265738.3.peg.7588"/>
<dbReference type="AlphaFoldDB" id="M5R7L4"/>